<dbReference type="Gene3D" id="3.20.20.390">
    <property type="entry name" value="FMN-linked oxidoreductases"/>
    <property type="match status" value="1"/>
</dbReference>
<dbReference type="PANTHER" id="PTHR40029:SF2">
    <property type="entry name" value="HEPTAPRENYLGLYCERYL PHOSPHATE SYNTHASE"/>
    <property type="match status" value="1"/>
</dbReference>
<dbReference type="NCBIfam" id="NF003199">
    <property type="entry name" value="PRK04169.1-3"/>
    <property type="match status" value="1"/>
</dbReference>
<dbReference type="STRING" id="224999.GCA_001485475_00406"/>
<evidence type="ECO:0000256" key="7">
    <source>
        <dbReference type="ARBA" id="ARBA00023264"/>
    </source>
</evidence>
<sequence length="235" mass="26006">MFPEWKNWRHVVKLDPDKPADEWLVQKVVESGTDAIVVGGTQNITRQNVLKLFKLLKPYPLPKVLEVSTINAITFGFDGYLIPIVLNSNDPRWIIGAHKEAVKLVGDLMEWDEILPEGYIILNPDCAAAKLSKALCPLGKEDALAYANCAEHLFSLPLIYIEYSGTFGDTELISHIKKGTNKAKIFYGGGIDDAKKAEIASKFADTIVVGNMIYTDSIKNLKDTVKAAKSTNLEL</sequence>
<dbReference type="NCBIfam" id="TIGR01768">
    <property type="entry name" value="GGGP-family"/>
    <property type="match status" value="1"/>
</dbReference>
<protein>
    <submittedName>
        <fullName evidence="9">Glycerol-1-phosphate prenyltransferase</fullName>
    </submittedName>
</protein>
<gene>
    <name evidence="9" type="ORF">TSYNT_5251</name>
</gene>
<dbReference type="AlphaFoldDB" id="A0A0U9I371"/>
<evidence type="ECO:0000313" key="9">
    <source>
        <dbReference type="EMBL" id="GAQ24424.1"/>
    </source>
</evidence>
<proteinExistence type="inferred from homology"/>
<dbReference type="EMBL" id="DF976999">
    <property type="protein sequence ID" value="GAQ24424.1"/>
    <property type="molecule type" value="Genomic_DNA"/>
</dbReference>
<dbReference type="RefSeq" id="WP_059031494.1">
    <property type="nucleotide sequence ID" value="NZ_BSDW01000001.1"/>
</dbReference>
<evidence type="ECO:0000313" key="10">
    <source>
        <dbReference type="Proteomes" id="UP000062160"/>
    </source>
</evidence>
<dbReference type="Proteomes" id="UP000062160">
    <property type="component" value="Unassembled WGS sequence"/>
</dbReference>
<evidence type="ECO:0000256" key="8">
    <source>
        <dbReference type="ARBA" id="ARBA00048318"/>
    </source>
</evidence>
<evidence type="ECO:0000256" key="6">
    <source>
        <dbReference type="ARBA" id="ARBA00023209"/>
    </source>
</evidence>
<keyword evidence="4" id="KW-0460">Magnesium</keyword>
<keyword evidence="7" id="KW-1208">Phospholipid metabolism</keyword>
<reference evidence="9" key="1">
    <citation type="journal article" date="2016" name="Genome Announc.">
        <title>Draft Genome Sequence of the Syntrophic Lactate-Degrading Bacterium Tepidanaerobacter syntrophicus JLT.</title>
        <authorList>
            <person name="Matsuura N."/>
            <person name="Ohashi A."/>
            <person name="Tourlousse D.M."/>
            <person name="Sekiguchi Y."/>
        </authorList>
    </citation>
    <scope>NUCLEOTIDE SEQUENCE [LARGE SCALE GENOMIC DNA]</scope>
    <source>
        <strain evidence="9">JL</strain>
    </source>
</reference>
<keyword evidence="6" id="KW-0594">Phospholipid biosynthesis</keyword>
<dbReference type="CDD" id="cd02812">
    <property type="entry name" value="PcrB_like"/>
    <property type="match status" value="1"/>
</dbReference>
<dbReference type="HAMAP" id="MF_00112">
    <property type="entry name" value="GGGP_HepGP_synthase"/>
    <property type="match status" value="1"/>
</dbReference>
<dbReference type="SUPFAM" id="SSF51395">
    <property type="entry name" value="FMN-linked oxidoreductases"/>
    <property type="match status" value="1"/>
</dbReference>
<dbReference type="OrthoDB" id="2381757at2"/>
<keyword evidence="2 9" id="KW-0808">Transferase</keyword>
<keyword evidence="10" id="KW-1185">Reference proteome</keyword>
<comment type="catalytic activity">
    <reaction evidence="8">
        <text>sn-glycerol 1-phosphate + all-trans-heptaprenyl diphosphate = 3-heptaprenyl-sn-glycero-1-phosphate + diphosphate</text>
        <dbReference type="Rhea" id="RHEA:33495"/>
        <dbReference type="ChEBI" id="CHEBI:33019"/>
        <dbReference type="ChEBI" id="CHEBI:57685"/>
        <dbReference type="ChEBI" id="CHEBI:58206"/>
        <dbReference type="ChEBI" id="CHEBI:64781"/>
        <dbReference type="EC" id="2.5.1.n9"/>
    </reaction>
</comment>
<dbReference type="GO" id="GO:0120536">
    <property type="term" value="F:heptaprenylglyceryl phosphate synthase activity"/>
    <property type="evidence" value="ECO:0007669"/>
    <property type="project" value="UniProtKB-ARBA"/>
</dbReference>
<evidence type="ECO:0000256" key="4">
    <source>
        <dbReference type="ARBA" id="ARBA00022842"/>
    </source>
</evidence>
<evidence type="ECO:0000256" key="5">
    <source>
        <dbReference type="ARBA" id="ARBA00023098"/>
    </source>
</evidence>
<evidence type="ECO:0000256" key="2">
    <source>
        <dbReference type="ARBA" id="ARBA00022679"/>
    </source>
</evidence>
<name>A0A0U9I371_9FIRM</name>
<accession>A0A0U9I371</accession>
<dbReference type="GO" id="GO:0046474">
    <property type="term" value="P:glycerophospholipid biosynthetic process"/>
    <property type="evidence" value="ECO:0007669"/>
    <property type="project" value="TreeGrafter"/>
</dbReference>
<dbReference type="InterPro" id="IPR038597">
    <property type="entry name" value="GGGP/HepGP_synthase_sf"/>
</dbReference>
<dbReference type="InterPro" id="IPR008205">
    <property type="entry name" value="GGGP_HepGP_synthase"/>
</dbReference>
<keyword evidence="1" id="KW-0444">Lipid biosynthesis</keyword>
<evidence type="ECO:0000256" key="3">
    <source>
        <dbReference type="ARBA" id="ARBA00022723"/>
    </source>
</evidence>
<dbReference type="InterPro" id="IPR039074">
    <property type="entry name" value="GGGP/HepGP_synthase_I"/>
</dbReference>
<evidence type="ECO:0000256" key="1">
    <source>
        <dbReference type="ARBA" id="ARBA00022516"/>
    </source>
</evidence>
<organism evidence="9">
    <name type="scientific">Tepidanaerobacter syntrophicus</name>
    <dbReference type="NCBI Taxonomy" id="224999"/>
    <lineage>
        <taxon>Bacteria</taxon>
        <taxon>Bacillati</taxon>
        <taxon>Bacillota</taxon>
        <taxon>Clostridia</taxon>
        <taxon>Thermosediminibacterales</taxon>
        <taxon>Tepidanaerobacteraceae</taxon>
        <taxon>Tepidanaerobacter</taxon>
    </lineage>
</organism>
<keyword evidence="3" id="KW-0479">Metal-binding</keyword>
<dbReference type="GO" id="GO:0046872">
    <property type="term" value="F:metal ion binding"/>
    <property type="evidence" value="ECO:0007669"/>
    <property type="project" value="UniProtKB-KW"/>
</dbReference>
<dbReference type="Pfam" id="PF01884">
    <property type="entry name" value="PcrB"/>
    <property type="match status" value="1"/>
</dbReference>
<dbReference type="PANTHER" id="PTHR40029">
    <property type="match status" value="1"/>
</dbReference>
<keyword evidence="5" id="KW-0443">Lipid metabolism</keyword>